<accession>A0A060HL36</accession>
<evidence type="ECO:0000313" key="12">
    <source>
        <dbReference type="Proteomes" id="UP000027093"/>
    </source>
</evidence>
<dbReference type="PROSITE" id="PS00764">
    <property type="entry name" value="ENDONUCLEASE_III_1"/>
    <property type="match status" value="1"/>
</dbReference>
<dbReference type="Gene3D" id="1.10.1670.10">
    <property type="entry name" value="Helix-hairpin-Helix base-excision DNA repair enzymes (C-terminal)"/>
    <property type="match status" value="1"/>
</dbReference>
<dbReference type="EMBL" id="CP007536">
    <property type="protein sequence ID" value="AIC14306.1"/>
    <property type="molecule type" value="Genomic_DNA"/>
</dbReference>
<feature type="domain" description="HhH-GPD" evidence="10">
    <location>
        <begin position="43"/>
        <end position="187"/>
    </location>
</feature>
<organism evidence="11 12">
    <name type="scientific">Nitrososphaera viennensis EN76</name>
    <dbReference type="NCBI Taxonomy" id="926571"/>
    <lineage>
        <taxon>Archaea</taxon>
        <taxon>Nitrososphaerota</taxon>
        <taxon>Nitrososphaeria</taxon>
        <taxon>Nitrososphaerales</taxon>
        <taxon>Nitrososphaeraceae</taxon>
        <taxon>Nitrososphaera</taxon>
    </lineage>
</organism>
<comment type="cofactor">
    <cofactor evidence="1">
        <name>[4Fe-4S] cluster</name>
        <dbReference type="ChEBI" id="CHEBI:49883"/>
    </cofactor>
</comment>
<keyword evidence="4" id="KW-0227">DNA damage</keyword>
<keyword evidence="8" id="KW-0234">DNA repair</keyword>
<dbReference type="STRING" id="926571.NVIE_001240"/>
<dbReference type="CDD" id="cd00056">
    <property type="entry name" value="ENDO3c"/>
    <property type="match status" value="1"/>
</dbReference>
<dbReference type="Proteomes" id="UP000027093">
    <property type="component" value="Chromosome"/>
</dbReference>
<dbReference type="PANTHER" id="PTHR42944">
    <property type="entry name" value="ADENINE DNA GLYCOSYLASE"/>
    <property type="match status" value="1"/>
</dbReference>
<keyword evidence="3" id="KW-0479">Metal-binding</keyword>
<keyword evidence="5" id="KW-0378">Hydrolase</keyword>
<dbReference type="GO" id="GO:0051539">
    <property type="term" value="F:4 iron, 4 sulfur cluster binding"/>
    <property type="evidence" value="ECO:0007669"/>
    <property type="project" value="InterPro"/>
</dbReference>
<evidence type="ECO:0000256" key="3">
    <source>
        <dbReference type="ARBA" id="ARBA00022723"/>
    </source>
</evidence>
<dbReference type="InterPro" id="IPR003651">
    <property type="entry name" value="Endonuclease3_FeS-loop_motif"/>
</dbReference>
<dbReference type="KEGG" id="nvn:NVIE_001240"/>
<evidence type="ECO:0000313" key="11">
    <source>
        <dbReference type="EMBL" id="AIC14306.1"/>
    </source>
</evidence>
<dbReference type="AlphaFoldDB" id="A0A060HL36"/>
<evidence type="ECO:0000259" key="10">
    <source>
        <dbReference type="SMART" id="SM00478"/>
    </source>
</evidence>
<dbReference type="GeneID" id="74945385"/>
<dbReference type="InterPro" id="IPR011257">
    <property type="entry name" value="DNA_glycosylase"/>
</dbReference>
<evidence type="ECO:0000256" key="5">
    <source>
        <dbReference type="ARBA" id="ARBA00022801"/>
    </source>
</evidence>
<reference evidence="11 12" key="1">
    <citation type="journal article" date="2014" name="Int. J. Syst. Evol. Microbiol.">
        <title>Nitrososphaera viennensis gen. nov., sp. nov., an aerobic and mesophilic, ammonia-oxidizing archaeon from soil and a member of the archaeal phylum Thaumarchaeota.</title>
        <authorList>
            <person name="Stieglmeier M."/>
            <person name="Klingl A."/>
            <person name="Alves R.J."/>
            <person name="Rittmann S.K."/>
            <person name="Melcher M."/>
            <person name="Leisch N."/>
            <person name="Schleper C."/>
        </authorList>
    </citation>
    <scope>NUCLEOTIDE SEQUENCE [LARGE SCALE GENOMIC DNA]</scope>
    <source>
        <strain evidence="11">EN76</strain>
    </source>
</reference>
<dbReference type="SUPFAM" id="SSF48150">
    <property type="entry name" value="DNA-glycosylase"/>
    <property type="match status" value="1"/>
</dbReference>
<keyword evidence="12" id="KW-1185">Reference proteome</keyword>
<dbReference type="InterPro" id="IPR004035">
    <property type="entry name" value="Endouclease-III_FeS-bd_BS"/>
</dbReference>
<evidence type="ECO:0000256" key="1">
    <source>
        <dbReference type="ARBA" id="ARBA00001966"/>
    </source>
</evidence>
<dbReference type="RefSeq" id="WP_158435011.1">
    <property type="nucleotide sequence ID" value="NZ_CP007536.1"/>
</dbReference>
<sequence length="223" mass="25945">MRKEIDKEKEIVNTVLHWSRRNIRDFPWRNGFSPYRVLIAELLLRRTTAQAVQRVYDEFIETYPDLQHLSKASIGELEDRLKTLGYHRLRAILIREVVSEMLSKYKGIPDTLEELLSIKHIGLYTAAAIISLGYNKPLPMVDTNVLRILGRVYGRSMTQQQAFELLKGKLPVDSRRFNLSLLDFGALVCRYKNPLCHVCPLNDSCTYYQIKVKNTKYREQGPS</sequence>
<dbReference type="GO" id="GO:0000701">
    <property type="term" value="F:purine-specific mismatch base pair DNA N-glycosylase activity"/>
    <property type="evidence" value="ECO:0007669"/>
    <property type="project" value="TreeGrafter"/>
</dbReference>
<dbReference type="GO" id="GO:0035485">
    <property type="term" value="F:adenine/guanine mispair binding"/>
    <property type="evidence" value="ECO:0007669"/>
    <property type="project" value="TreeGrafter"/>
</dbReference>
<evidence type="ECO:0000256" key="8">
    <source>
        <dbReference type="ARBA" id="ARBA00023204"/>
    </source>
</evidence>
<evidence type="ECO:0000256" key="7">
    <source>
        <dbReference type="ARBA" id="ARBA00023014"/>
    </source>
</evidence>
<dbReference type="GO" id="GO:0034039">
    <property type="term" value="F:8-oxo-7,8-dihydroguanine DNA N-glycosylase activity"/>
    <property type="evidence" value="ECO:0007669"/>
    <property type="project" value="TreeGrafter"/>
</dbReference>
<dbReference type="Gene3D" id="1.10.340.30">
    <property type="entry name" value="Hypothetical protein, domain 2"/>
    <property type="match status" value="1"/>
</dbReference>
<dbReference type="GO" id="GO:0006298">
    <property type="term" value="P:mismatch repair"/>
    <property type="evidence" value="ECO:0007669"/>
    <property type="project" value="TreeGrafter"/>
</dbReference>
<dbReference type="GO" id="GO:0006284">
    <property type="term" value="P:base-excision repair"/>
    <property type="evidence" value="ECO:0007669"/>
    <property type="project" value="InterPro"/>
</dbReference>
<dbReference type="InterPro" id="IPR003265">
    <property type="entry name" value="HhH-GPD_domain"/>
</dbReference>
<dbReference type="Pfam" id="PF00730">
    <property type="entry name" value="HhH-GPD"/>
    <property type="match status" value="1"/>
</dbReference>
<name>A0A060HL36_9ARCH</name>
<protein>
    <submittedName>
        <fullName evidence="11">Putative HhH-GPD superfamily base excision DNA repair protein</fullName>
    </submittedName>
</protein>
<dbReference type="InterPro" id="IPR023170">
    <property type="entry name" value="HhH_base_excis_C"/>
</dbReference>
<keyword evidence="6" id="KW-0408">Iron</keyword>
<dbReference type="PANTHER" id="PTHR42944:SF1">
    <property type="entry name" value="ADENINE DNA GLYCOSYLASE"/>
    <property type="match status" value="1"/>
</dbReference>
<keyword evidence="9" id="KW-0326">Glycosidase</keyword>
<evidence type="ECO:0000256" key="4">
    <source>
        <dbReference type="ARBA" id="ARBA00022763"/>
    </source>
</evidence>
<comment type="similarity">
    <text evidence="2">Belongs to the Nth/MutY family.</text>
</comment>
<evidence type="ECO:0000256" key="9">
    <source>
        <dbReference type="ARBA" id="ARBA00023295"/>
    </source>
</evidence>
<dbReference type="PIRSF" id="PIRSF001435">
    <property type="entry name" value="Nth"/>
    <property type="match status" value="1"/>
</dbReference>
<dbReference type="OrthoDB" id="206280at2157"/>
<dbReference type="SMART" id="SM00525">
    <property type="entry name" value="FES"/>
    <property type="match status" value="1"/>
</dbReference>
<evidence type="ECO:0000256" key="2">
    <source>
        <dbReference type="ARBA" id="ARBA00008343"/>
    </source>
</evidence>
<dbReference type="GO" id="GO:0046872">
    <property type="term" value="F:metal ion binding"/>
    <property type="evidence" value="ECO:0007669"/>
    <property type="project" value="UniProtKB-KW"/>
</dbReference>
<dbReference type="SMART" id="SM00478">
    <property type="entry name" value="ENDO3c"/>
    <property type="match status" value="1"/>
</dbReference>
<dbReference type="REBASE" id="87734">
    <property type="entry name" value="V.NviEN76ORF1230P"/>
</dbReference>
<dbReference type="HOGENOM" id="CLU_012862_2_1_2"/>
<dbReference type="InterPro" id="IPR044298">
    <property type="entry name" value="MIG/MutY"/>
</dbReference>
<dbReference type="GO" id="GO:0032357">
    <property type="term" value="F:oxidized purine DNA binding"/>
    <property type="evidence" value="ECO:0007669"/>
    <property type="project" value="TreeGrafter"/>
</dbReference>
<proteinExistence type="inferred from homology"/>
<gene>
    <name evidence="11" type="ORF">NVIE_001240</name>
</gene>
<keyword evidence="7" id="KW-0411">Iron-sulfur</keyword>
<evidence type="ECO:0000256" key="6">
    <source>
        <dbReference type="ARBA" id="ARBA00023004"/>
    </source>
</evidence>